<dbReference type="SUPFAM" id="SSF143011">
    <property type="entry name" value="RelE-like"/>
    <property type="match status" value="1"/>
</dbReference>
<keyword evidence="2" id="KW-1277">Toxin-antitoxin system</keyword>
<evidence type="ECO:0000313" key="3">
    <source>
        <dbReference type="EMBL" id="WXU00325.1"/>
    </source>
</evidence>
<dbReference type="EMBL" id="CP138327">
    <property type="protein sequence ID" value="WXU00325.1"/>
    <property type="molecule type" value="Genomic_DNA"/>
</dbReference>
<accession>A0AAU6PH25</accession>
<dbReference type="PANTHER" id="PTHR35601">
    <property type="entry name" value="TOXIN RELE"/>
    <property type="match status" value="1"/>
</dbReference>
<sequence>MLSTFDSPIMYKLLFDDKVIKDLKKIDKTWQSKIVKIIQTKLLENPYMGKKLVGNLSPYYRYRIGDYRVLYSINDEEITISVIKIKHRKNVYK</sequence>
<dbReference type="InterPro" id="IPR035093">
    <property type="entry name" value="RelE/ParE_toxin_dom_sf"/>
</dbReference>
<reference evidence="3" key="1">
    <citation type="submission" date="2023-10" db="EMBL/GenBank/DDBJ databases">
        <title>The first scallop-associated chemosynthetic bacterial symbiont.</title>
        <authorList>
            <person name="Lin Y.-T."/>
            <person name="Sun J."/>
            <person name="Ip J.C.-H."/>
            <person name="He X."/>
            <person name="Gao Z.-M."/>
            <person name="Perez M."/>
            <person name="Xu T."/>
            <person name="Qian P.-Y."/>
            <person name="Qiu J.-W."/>
        </authorList>
    </citation>
    <scope>NUCLEOTIDE SEQUENCE</scope>
    <source>
        <strain evidence="3">Gill1</strain>
    </source>
</reference>
<organism evidence="3">
    <name type="scientific">Catillopecten margaritatus gill symbiont</name>
    <dbReference type="NCBI Taxonomy" id="3083288"/>
    <lineage>
        <taxon>Bacteria</taxon>
        <taxon>Pseudomonadati</taxon>
        <taxon>Pseudomonadota</taxon>
        <taxon>Gammaproteobacteria</taxon>
        <taxon>sulfur-oxidizing symbionts</taxon>
    </lineage>
</organism>
<name>A0AAU6PH25_9GAMM</name>
<dbReference type="InterPro" id="IPR007712">
    <property type="entry name" value="RelE/ParE_toxin"/>
</dbReference>
<dbReference type="NCBIfam" id="TIGR02385">
    <property type="entry name" value="RelE_StbE"/>
    <property type="match status" value="1"/>
</dbReference>
<protein>
    <submittedName>
        <fullName evidence="3">Uncharacterized protein</fullName>
    </submittedName>
</protein>
<dbReference type="Pfam" id="PF05016">
    <property type="entry name" value="ParE_toxin"/>
    <property type="match status" value="1"/>
</dbReference>
<dbReference type="AlphaFoldDB" id="A0AAU6PH25"/>
<proteinExistence type="inferred from homology"/>
<dbReference type="PANTHER" id="PTHR35601:SF1">
    <property type="entry name" value="TOXIN RELE"/>
    <property type="match status" value="1"/>
</dbReference>
<dbReference type="Gene3D" id="3.30.2310.20">
    <property type="entry name" value="RelE-like"/>
    <property type="match status" value="1"/>
</dbReference>
<evidence type="ECO:0000256" key="1">
    <source>
        <dbReference type="ARBA" id="ARBA00006226"/>
    </source>
</evidence>
<evidence type="ECO:0000256" key="2">
    <source>
        <dbReference type="ARBA" id="ARBA00022649"/>
    </source>
</evidence>
<gene>
    <name evidence="3" type="ORF">Ctma_1038</name>
</gene>
<comment type="similarity">
    <text evidence="1">Belongs to the RelE toxin family.</text>
</comment>